<name>A0A015N255_RHIIW</name>
<gene>
    <name evidence="1" type="ORF">RirG_062550</name>
</gene>
<protein>
    <submittedName>
        <fullName evidence="1">Uncharacterized protein</fullName>
    </submittedName>
</protein>
<evidence type="ECO:0000313" key="1">
    <source>
        <dbReference type="EMBL" id="EXX73178.1"/>
    </source>
</evidence>
<dbReference type="EMBL" id="JEMT01014817">
    <property type="protein sequence ID" value="EXX73178.1"/>
    <property type="molecule type" value="Genomic_DNA"/>
</dbReference>
<comment type="caution">
    <text evidence="1">The sequence shown here is derived from an EMBL/GenBank/DDBJ whole genome shotgun (WGS) entry which is preliminary data.</text>
</comment>
<dbReference type="HOGENOM" id="CLU_000288_7_8_1"/>
<organism evidence="1 2">
    <name type="scientific">Rhizophagus irregularis (strain DAOM 197198w)</name>
    <name type="common">Glomus intraradices</name>
    <dbReference type="NCBI Taxonomy" id="1432141"/>
    <lineage>
        <taxon>Eukaryota</taxon>
        <taxon>Fungi</taxon>
        <taxon>Fungi incertae sedis</taxon>
        <taxon>Mucoromycota</taxon>
        <taxon>Glomeromycotina</taxon>
        <taxon>Glomeromycetes</taxon>
        <taxon>Glomerales</taxon>
        <taxon>Glomeraceae</taxon>
        <taxon>Rhizophagus</taxon>
    </lineage>
</organism>
<keyword evidence="2" id="KW-1185">Reference proteome</keyword>
<proteinExistence type="predicted"/>
<dbReference type="Gene3D" id="1.10.10.1010">
    <property type="entry name" value="Intein homing endonuclease, domain IV"/>
    <property type="match status" value="2"/>
</dbReference>
<accession>A0A015N255</accession>
<reference evidence="1 2" key="1">
    <citation type="submission" date="2014-02" db="EMBL/GenBank/DDBJ databases">
        <title>Single nucleus genome sequencing reveals high similarity among nuclei of an endomycorrhizal fungus.</title>
        <authorList>
            <person name="Lin K."/>
            <person name="Geurts R."/>
            <person name="Zhang Z."/>
            <person name="Limpens E."/>
            <person name="Saunders D.G."/>
            <person name="Mu D."/>
            <person name="Pang E."/>
            <person name="Cao H."/>
            <person name="Cha H."/>
            <person name="Lin T."/>
            <person name="Zhou Q."/>
            <person name="Shang Y."/>
            <person name="Li Y."/>
            <person name="Ivanov S."/>
            <person name="Sharma T."/>
            <person name="Velzen R.V."/>
            <person name="Ruijter N.D."/>
            <person name="Aanen D.K."/>
            <person name="Win J."/>
            <person name="Kamoun S."/>
            <person name="Bisseling T."/>
            <person name="Huang S."/>
        </authorList>
    </citation>
    <scope>NUCLEOTIDE SEQUENCE [LARGE SCALE GENOMIC DNA]</scope>
    <source>
        <strain evidence="2">DAOM197198w</strain>
    </source>
</reference>
<sequence>MDSFTKSIKKLLKPSHVNKLNEICEECNFICTTIKFQRNFENWTSGNNNIDKFIQDTQLSVHVNYEVYKKALEWIPYDRFNNIEKSSFDNKVYKANWIDGYICEWDDEKQNWKRNNNNMIVTLKRINNLKKITLNFMNEIKTDYEFYGITQNSKKNNYMMVLNDKCKKYTQLSVHKNNAEAILEWIPYDRFTNTIKSRSHEIYRANWIDGYIYKWDDKKQSWKRNKNNMIVILKILNDPKNITLEFMNEIKTDHEFYGITQNPDENNYIMVLNDKCKKCNDVCNAIHFQQNFENWTSGNDDIDEFIQDTQLSAHKNAEATLEWIPYDRLNNTLKSRSDEIIKAIWIDGYIYKWDDKNKTGKEIKII</sequence>
<evidence type="ECO:0000313" key="2">
    <source>
        <dbReference type="Proteomes" id="UP000022910"/>
    </source>
</evidence>
<dbReference type="Proteomes" id="UP000022910">
    <property type="component" value="Unassembled WGS sequence"/>
</dbReference>
<dbReference type="AlphaFoldDB" id="A0A015N255"/>